<reference evidence="1" key="1">
    <citation type="journal article" date="2014" name="Front. Microbiol.">
        <title>High frequency of phylogenetically diverse reductive dehalogenase-homologous genes in deep subseafloor sedimentary metagenomes.</title>
        <authorList>
            <person name="Kawai M."/>
            <person name="Futagami T."/>
            <person name="Toyoda A."/>
            <person name="Takaki Y."/>
            <person name="Nishi S."/>
            <person name="Hori S."/>
            <person name="Arai W."/>
            <person name="Tsubouchi T."/>
            <person name="Morono Y."/>
            <person name="Uchiyama I."/>
            <person name="Ito T."/>
            <person name="Fujiyama A."/>
            <person name="Inagaki F."/>
            <person name="Takami H."/>
        </authorList>
    </citation>
    <scope>NUCLEOTIDE SEQUENCE</scope>
    <source>
        <strain evidence="1">Expedition CK06-06</strain>
    </source>
</reference>
<comment type="caution">
    <text evidence="1">The sequence shown here is derived from an EMBL/GenBank/DDBJ whole genome shotgun (WGS) entry which is preliminary data.</text>
</comment>
<proteinExistence type="predicted"/>
<sequence>MRVAVINSSYYGMKPGDTIYNLGVEKIANYHRQLGDEVYCGPWGPMWLQGLDKFYFSAIFTWDIPALIGAVNLVRSWSKEVEIGGPAATFMHKYIPTPALPLPT</sequence>
<gene>
    <name evidence="1" type="ORF">S06H3_29291</name>
</gene>
<protein>
    <submittedName>
        <fullName evidence="1">Uncharacterized protein</fullName>
    </submittedName>
</protein>
<name>X1LM73_9ZZZZ</name>
<feature type="non-terminal residue" evidence="1">
    <location>
        <position position="104"/>
    </location>
</feature>
<organism evidence="1">
    <name type="scientific">marine sediment metagenome</name>
    <dbReference type="NCBI Taxonomy" id="412755"/>
    <lineage>
        <taxon>unclassified sequences</taxon>
        <taxon>metagenomes</taxon>
        <taxon>ecological metagenomes</taxon>
    </lineage>
</organism>
<dbReference type="AlphaFoldDB" id="X1LM73"/>
<accession>X1LM73</accession>
<dbReference type="EMBL" id="BARV01017156">
    <property type="protein sequence ID" value="GAI20198.1"/>
    <property type="molecule type" value="Genomic_DNA"/>
</dbReference>
<evidence type="ECO:0000313" key="1">
    <source>
        <dbReference type="EMBL" id="GAI20198.1"/>
    </source>
</evidence>